<reference evidence="1 2" key="1">
    <citation type="journal article" date="2020" name="ISME J.">
        <title>Uncovering the hidden diversity of litter-decomposition mechanisms in mushroom-forming fungi.</title>
        <authorList>
            <person name="Floudas D."/>
            <person name="Bentzer J."/>
            <person name="Ahren D."/>
            <person name="Johansson T."/>
            <person name="Persson P."/>
            <person name="Tunlid A."/>
        </authorList>
    </citation>
    <scope>NUCLEOTIDE SEQUENCE [LARGE SCALE GENOMIC DNA]</scope>
    <source>
        <strain evidence="1 2">CBS 291.85</strain>
    </source>
</reference>
<dbReference type="Gene3D" id="3.40.50.2000">
    <property type="entry name" value="Glycogen Phosphorylase B"/>
    <property type="match status" value="2"/>
</dbReference>
<comment type="caution">
    <text evidence="1">The sequence shown here is derived from an EMBL/GenBank/DDBJ whole genome shotgun (WGS) entry which is preliminary data.</text>
</comment>
<accession>A0A8H5GPW4</accession>
<gene>
    <name evidence="1" type="ORF">D9758_003082</name>
</gene>
<evidence type="ECO:0000313" key="2">
    <source>
        <dbReference type="Proteomes" id="UP000559256"/>
    </source>
</evidence>
<dbReference type="OrthoDB" id="5835829at2759"/>
<dbReference type="AlphaFoldDB" id="A0A8H5GPW4"/>
<evidence type="ECO:0000313" key="1">
    <source>
        <dbReference type="EMBL" id="KAF5368907.1"/>
    </source>
</evidence>
<dbReference type="EMBL" id="JAACJM010000014">
    <property type="protein sequence ID" value="KAF5368907.1"/>
    <property type="molecule type" value="Genomic_DNA"/>
</dbReference>
<sequence>MTCNAGASLQLFGPKQFGAAGPSGRLDIKTFRYGTIEDIKKLGTFNEWTGKLLKIPGVPPMYDYELVPQDIAIFNSASMLEETARIYIPECDGMFSISASALDGEDMAVLNTWFDSMGHVHYAIGPLTVPKTGEYVVGREQGKEAAHVTVVKFLKEMQAKHGKKSVIYISFGSALWLINQDKFWVIVEEFLKNDIPLIVAHPAALGEVAASKEDLNQEIVLLQWN</sequence>
<keyword evidence="2" id="KW-1185">Reference proteome</keyword>
<proteinExistence type="predicted"/>
<protein>
    <submittedName>
        <fullName evidence="1">Uncharacterized protein</fullName>
    </submittedName>
</protein>
<dbReference type="SUPFAM" id="SSF53756">
    <property type="entry name" value="UDP-Glycosyltransferase/glycogen phosphorylase"/>
    <property type="match status" value="1"/>
</dbReference>
<organism evidence="1 2">
    <name type="scientific">Tetrapyrgos nigripes</name>
    <dbReference type="NCBI Taxonomy" id="182062"/>
    <lineage>
        <taxon>Eukaryota</taxon>
        <taxon>Fungi</taxon>
        <taxon>Dikarya</taxon>
        <taxon>Basidiomycota</taxon>
        <taxon>Agaricomycotina</taxon>
        <taxon>Agaricomycetes</taxon>
        <taxon>Agaricomycetidae</taxon>
        <taxon>Agaricales</taxon>
        <taxon>Marasmiineae</taxon>
        <taxon>Marasmiaceae</taxon>
        <taxon>Tetrapyrgos</taxon>
    </lineage>
</organism>
<dbReference type="Proteomes" id="UP000559256">
    <property type="component" value="Unassembled WGS sequence"/>
</dbReference>
<name>A0A8H5GPW4_9AGAR</name>